<keyword evidence="14" id="KW-0206">Cytoskeleton</keyword>
<dbReference type="Gene3D" id="1.10.8.1220">
    <property type="match status" value="1"/>
</dbReference>
<feature type="domain" description="Dynein heavy chain hydrolytic ATP-binding dynein motor region" evidence="19">
    <location>
        <begin position="1339"/>
        <end position="1665"/>
    </location>
</feature>
<evidence type="ECO:0000313" key="27">
    <source>
        <dbReference type="Proteomes" id="UP000327044"/>
    </source>
</evidence>
<evidence type="ECO:0000256" key="10">
    <source>
        <dbReference type="ARBA" id="ARBA00023017"/>
    </source>
</evidence>
<dbReference type="FunFam" id="1.20.140.100:FF:000004">
    <property type="entry name" value="Dynein axonemal heavy chain 6"/>
    <property type="match status" value="1"/>
</dbReference>
<dbReference type="FunFam" id="1.10.8.720:FF:000001">
    <property type="entry name" value="dynein heavy chain 7, axonemal"/>
    <property type="match status" value="1"/>
</dbReference>
<dbReference type="Gene3D" id="1.20.920.20">
    <property type="match status" value="1"/>
</dbReference>
<dbReference type="GO" id="GO:0051959">
    <property type="term" value="F:dynein light intermediate chain binding"/>
    <property type="evidence" value="ECO:0007669"/>
    <property type="project" value="InterPro"/>
</dbReference>
<dbReference type="FunFam" id="1.10.8.1220:FF:000001">
    <property type="entry name" value="Dynein axonemal heavy chain 5"/>
    <property type="match status" value="1"/>
</dbReference>
<evidence type="ECO:0000256" key="6">
    <source>
        <dbReference type="ARBA" id="ARBA00022737"/>
    </source>
</evidence>
<feature type="domain" description="Dynein heavy chain region D6 P-loop" evidence="17">
    <location>
        <begin position="3449"/>
        <end position="3561"/>
    </location>
</feature>
<dbReference type="GO" id="GO:0005930">
    <property type="term" value="C:axoneme"/>
    <property type="evidence" value="ECO:0007669"/>
    <property type="project" value="UniProtKB-SubCell"/>
</dbReference>
<dbReference type="InterPro" id="IPR013602">
    <property type="entry name" value="Dynein_heavy_linker"/>
</dbReference>
<feature type="domain" description="Dynein heavy chain linker" evidence="18">
    <location>
        <begin position="810"/>
        <end position="1209"/>
    </location>
</feature>
<keyword evidence="6" id="KW-0677">Repeat</keyword>
<comment type="similarity">
    <text evidence="3">Belongs to the dynein heavy chain family.</text>
</comment>
<dbReference type="InterPro" id="IPR004273">
    <property type="entry name" value="Dynein_heavy_D6_P-loop"/>
</dbReference>
<dbReference type="Gene3D" id="1.20.58.1120">
    <property type="match status" value="1"/>
</dbReference>
<evidence type="ECO:0000256" key="16">
    <source>
        <dbReference type="SAM" id="Coils"/>
    </source>
</evidence>
<dbReference type="Proteomes" id="UP000327044">
    <property type="component" value="Unassembled WGS sequence"/>
</dbReference>
<evidence type="ECO:0000256" key="8">
    <source>
        <dbReference type="ARBA" id="ARBA00022840"/>
    </source>
</evidence>
<dbReference type="PANTHER" id="PTHR22878:SF73">
    <property type="entry name" value="DYNEIN AXONEMAL HEAVY CHAIN 1"/>
    <property type="match status" value="1"/>
</dbReference>
<comment type="subcellular location">
    <subcellularLocation>
        <location evidence="1">Cell projection</location>
        <location evidence="1">Cilium</location>
        <location evidence="1">Flagellum</location>
    </subcellularLocation>
    <subcellularLocation>
        <location evidence="2">Cytoplasm</location>
        <location evidence="2">Cytoskeleton</location>
        <location evidence="2">Cilium axoneme</location>
    </subcellularLocation>
</comment>
<keyword evidence="4" id="KW-0963">Cytoplasm</keyword>
<keyword evidence="15" id="KW-0966">Cell projection</keyword>
<evidence type="ECO:0000259" key="20">
    <source>
        <dbReference type="Pfam" id="PF12777"/>
    </source>
</evidence>
<feature type="domain" description="Dynein heavy chain ATP-binding dynein motor region" evidence="22">
    <location>
        <begin position="2984"/>
        <end position="3204"/>
    </location>
</feature>
<dbReference type="FunFam" id="3.40.50.300:FF:000362">
    <property type="entry name" value="Dynein, axonemal, heavy chain 6"/>
    <property type="match status" value="1"/>
</dbReference>
<feature type="coiled-coil region" evidence="16">
    <location>
        <begin position="2839"/>
        <end position="2887"/>
    </location>
</feature>
<dbReference type="InterPro" id="IPR024317">
    <property type="entry name" value="Dynein_heavy_chain_D4_dom"/>
</dbReference>
<dbReference type="Pfam" id="PF03028">
    <property type="entry name" value="Dynein_heavy"/>
    <property type="match status" value="1"/>
</dbReference>
<gene>
    <name evidence="26" type="ORF">PPYR_07817</name>
</gene>
<dbReference type="Gene3D" id="1.20.140.100">
    <property type="entry name" value="Dynein heavy chain, N-terminal domain 2"/>
    <property type="match status" value="1"/>
</dbReference>
<evidence type="ECO:0000256" key="9">
    <source>
        <dbReference type="ARBA" id="ARBA00022846"/>
    </source>
</evidence>
<feature type="domain" description="Dynein heavy chain AAA lid" evidence="25">
    <location>
        <begin position="3597"/>
        <end position="3736"/>
    </location>
</feature>
<dbReference type="Pfam" id="PF18198">
    <property type="entry name" value="AAA_lid_11"/>
    <property type="match status" value="1"/>
</dbReference>
<keyword evidence="5" id="KW-0493">Microtubule</keyword>
<evidence type="ECO:0000313" key="26">
    <source>
        <dbReference type="EMBL" id="KAB0799937.1"/>
    </source>
</evidence>
<dbReference type="InterPro" id="IPR041466">
    <property type="entry name" value="Dynein_AAA5_ext"/>
</dbReference>
<dbReference type="PANTHER" id="PTHR22878">
    <property type="entry name" value="DYNEIN HEAVY CHAIN 6, AXONEMAL-LIKE-RELATED"/>
    <property type="match status" value="1"/>
</dbReference>
<dbReference type="FunFam" id="1.20.920.20:FF:000006">
    <property type="entry name" value="Dynein, axonemal, heavy chain 6"/>
    <property type="match status" value="1"/>
</dbReference>
<evidence type="ECO:0008006" key="28">
    <source>
        <dbReference type="Google" id="ProtNLM"/>
    </source>
</evidence>
<dbReference type="FunFam" id="3.40.50.300:FF:001145">
    <property type="entry name" value="Putative dynein heavy chain"/>
    <property type="match status" value="1"/>
</dbReference>
<feature type="domain" description="Dynein heavy chain AAA 5 extension" evidence="23">
    <location>
        <begin position="1834"/>
        <end position="1952"/>
    </location>
</feature>
<dbReference type="FunFam" id="3.20.180.20:FF:000003">
    <property type="entry name" value="Dynein heavy chain 12, axonemal"/>
    <property type="match status" value="1"/>
</dbReference>
<dbReference type="InterPro" id="IPR027417">
    <property type="entry name" value="P-loop_NTPase"/>
</dbReference>
<dbReference type="SUPFAM" id="SSF52540">
    <property type="entry name" value="P-loop containing nucleoside triphosphate hydrolases"/>
    <property type="match status" value="4"/>
</dbReference>
<dbReference type="GO" id="GO:0030286">
    <property type="term" value="C:dynein complex"/>
    <property type="evidence" value="ECO:0007669"/>
    <property type="project" value="UniProtKB-KW"/>
</dbReference>
<evidence type="ECO:0000259" key="17">
    <source>
        <dbReference type="Pfam" id="PF03028"/>
    </source>
</evidence>
<dbReference type="Gene3D" id="1.10.8.710">
    <property type="match status" value="1"/>
</dbReference>
<dbReference type="Gene3D" id="3.20.180.20">
    <property type="entry name" value="Dynein heavy chain, N-terminal domain 2"/>
    <property type="match status" value="1"/>
</dbReference>
<evidence type="ECO:0000256" key="2">
    <source>
        <dbReference type="ARBA" id="ARBA00004430"/>
    </source>
</evidence>
<dbReference type="GO" id="GO:0031514">
    <property type="term" value="C:motile cilium"/>
    <property type="evidence" value="ECO:0007669"/>
    <property type="project" value="UniProtKB-SubCell"/>
</dbReference>
<dbReference type="Pfam" id="PF12780">
    <property type="entry name" value="AAA_8"/>
    <property type="match status" value="1"/>
</dbReference>
<dbReference type="InterPro" id="IPR041658">
    <property type="entry name" value="AAA_lid_11"/>
</dbReference>
<dbReference type="InterPro" id="IPR035706">
    <property type="entry name" value="AAA_9"/>
</dbReference>
<evidence type="ECO:0000259" key="21">
    <source>
        <dbReference type="Pfam" id="PF12780"/>
    </source>
</evidence>
<evidence type="ECO:0000256" key="14">
    <source>
        <dbReference type="ARBA" id="ARBA00023212"/>
    </source>
</evidence>
<dbReference type="Pfam" id="PF08393">
    <property type="entry name" value="DHC_N2"/>
    <property type="match status" value="1"/>
</dbReference>
<feature type="domain" description="Dynein heavy chain coiled coil stalk" evidence="20">
    <location>
        <begin position="2610"/>
        <end position="2953"/>
    </location>
</feature>
<dbReference type="FunFam" id="1.10.287.2620:FF:000001">
    <property type="entry name" value="Cytoplasmic dynein heavy chain 1"/>
    <property type="match status" value="1"/>
</dbReference>
<dbReference type="InterPro" id="IPR042222">
    <property type="entry name" value="Dynein_2_N"/>
</dbReference>
<evidence type="ECO:0000259" key="22">
    <source>
        <dbReference type="Pfam" id="PF12781"/>
    </source>
</evidence>
<dbReference type="Pfam" id="PF12774">
    <property type="entry name" value="AAA_6"/>
    <property type="match status" value="1"/>
</dbReference>
<dbReference type="FunFam" id="3.40.50.300:FF:000044">
    <property type="entry name" value="Dynein heavy chain 5, axonemal"/>
    <property type="match status" value="1"/>
</dbReference>
<dbReference type="EMBL" id="VVIM01000005">
    <property type="protein sequence ID" value="KAB0799937.1"/>
    <property type="molecule type" value="Genomic_DNA"/>
</dbReference>
<name>A0A5N4ARI2_PHOPY</name>
<dbReference type="GO" id="GO:0008569">
    <property type="term" value="F:minus-end-directed microtubule motor activity"/>
    <property type="evidence" value="ECO:0007669"/>
    <property type="project" value="InterPro"/>
</dbReference>
<evidence type="ECO:0000259" key="19">
    <source>
        <dbReference type="Pfam" id="PF12774"/>
    </source>
</evidence>
<dbReference type="Pfam" id="PF12777">
    <property type="entry name" value="MT"/>
    <property type="match status" value="1"/>
</dbReference>
<comment type="caution">
    <text evidence="26">The sequence shown here is derived from an EMBL/GenBank/DDBJ whole genome shotgun (WGS) entry which is preliminary data.</text>
</comment>
<keyword evidence="10" id="KW-0243">Dynein</keyword>
<evidence type="ECO:0000259" key="25">
    <source>
        <dbReference type="Pfam" id="PF18198"/>
    </source>
</evidence>
<keyword evidence="13" id="KW-0505">Motor protein</keyword>
<feature type="domain" description="Dynein heavy chain AAA module D4" evidence="21">
    <location>
        <begin position="2335"/>
        <end position="2596"/>
    </location>
</feature>
<dbReference type="FunFam" id="1.20.58.1120:FF:000005">
    <property type="entry name" value="Dynein, axonemal, heavy chain 12"/>
    <property type="match status" value="1"/>
</dbReference>
<evidence type="ECO:0000256" key="5">
    <source>
        <dbReference type="ARBA" id="ARBA00022701"/>
    </source>
</evidence>
<evidence type="ECO:0000256" key="3">
    <source>
        <dbReference type="ARBA" id="ARBA00008887"/>
    </source>
</evidence>
<keyword evidence="11 16" id="KW-0175">Coiled coil</keyword>
<dbReference type="InterPro" id="IPR042228">
    <property type="entry name" value="Dynein_linker_3"/>
</dbReference>
<proteinExistence type="inferred from homology"/>
<keyword evidence="27" id="KW-1185">Reference proteome</keyword>
<dbReference type="InterPro" id="IPR024743">
    <property type="entry name" value="Dynein_HC_stalk"/>
</dbReference>
<evidence type="ECO:0000259" key="18">
    <source>
        <dbReference type="Pfam" id="PF08393"/>
    </source>
</evidence>
<organism evidence="26 27">
    <name type="scientific">Photinus pyralis</name>
    <name type="common">Common eastern firefly</name>
    <name type="synonym">Lampyris pyralis</name>
    <dbReference type="NCBI Taxonomy" id="7054"/>
    <lineage>
        <taxon>Eukaryota</taxon>
        <taxon>Metazoa</taxon>
        <taxon>Ecdysozoa</taxon>
        <taxon>Arthropoda</taxon>
        <taxon>Hexapoda</taxon>
        <taxon>Insecta</taxon>
        <taxon>Pterygota</taxon>
        <taxon>Neoptera</taxon>
        <taxon>Endopterygota</taxon>
        <taxon>Coleoptera</taxon>
        <taxon>Polyphaga</taxon>
        <taxon>Elateriformia</taxon>
        <taxon>Elateroidea</taxon>
        <taxon>Lampyridae</taxon>
        <taxon>Lampyrinae</taxon>
        <taxon>Photinus</taxon>
    </lineage>
</organism>
<dbReference type="Gene3D" id="1.20.920.30">
    <property type="match status" value="1"/>
</dbReference>
<dbReference type="InterPro" id="IPR042219">
    <property type="entry name" value="AAA_lid_11_sf"/>
</dbReference>
<reference evidence="26 27" key="1">
    <citation type="journal article" date="2018" name="Elife">
        <title>Firefly genomes illuminate parallel origins of bioluminescence in beetles.</title>
        <authorList>
            <person name="Fallon T.R."/>
            <person name="Lower S.E."/>
            <person name="Chang C.H."/>
            <person name="Bessho-Uehara M."/>
            <person name="Martin G.J."/>
            <person name="Bewick A.J."/>
            <person name="Behringer M."/>
            <person name="Debat H.J."/>
            <person name="Wong I."/>
            <person name="Day J.C."/>
            <person name="Suvorov A."/>
            <person name="Silva C.J."/>
            <person name="Stanger-Hall K.F."/>
            <person name="Hall D.W."/>
            <person name="Schmitz R.J."/>
            <person name="Nelson D.R."/>
            <person name="Lewis S.M."/>
            <person name="Shigenobu S."/>
            <person name="Bybee S.M."/>
            <person name="Larracuente A.M."/>
            <person name="Oba Y."/>
            <person name="Weng J.K."/>
        </authorList>
    </citation>
    <scope>NUCLEOTIDE SEQUENCE [LARGE SCALE GENOMIC DNA]</scope>
    <source>
        <strain evidence="26">1611_PpyrPB1</strain>
        <tissue evidence="26">Whole body</tissue>
    </source>
</reference>
<evidence type="ECO:0000256" key="12">
    <source>
        <dbReference type="ARBA" id="ARBA00023069"/>
    </source>
</evidence>
<accession>A0A5N4ARI2</accession>
<evidence type="ECO:0000256" key="7">
    <source>
        <dbReference type="ARBA" id="ARBA00022741"/>
    </source>
</evidence>
<keyword evidence="9" id="KW-0282">Flagellum</keyword>
<dbReference type="InterPro" id="IPR041589">
    <property type="entry name" value="DNAH3_AAA_lid_1"/>
</dbReference>
<dbReference type="Pfam" id="PF17852">
    <property type="entry name" value="Dynein_AAA_lid"/>
    <property type="match status" value="1"/>
</dbReference>
<dbReference type="Gene3D" id="3.40.50.300">
    <property type="entry name" value="P-loop containing nucleotide triphosphate hydrolases"/>
    <property type="match status" value="5"/>
</dbReference>
<dbReference type="Gene3D" id="1.10.8.720">
    <property type="entry name" value="Region D6 of dynein motor"/>
    <property type="match status" value="1"/>
</dbReference>
<evidence type="ECO:0000256" key="11">
    <source>
        <dbReference type="ARBA" id="ARBA00023054"/>
    </source>
</evidence>
<dbReference type="InParanoid" id="A0A5N4ARI2"/>
<dbReference type="Gene3D" id="6.10.140.1060">
    <property type="match status" value="1"/>
</dbReference>
<dbReference type="FunFam" id="1.10.8.710:FF:000004">
    <property type="entry name" value="Dynein axonemal heavy chain 6"/>
    <property type="match status" value="1"/>
</dbReference>
<sequence>MQHEIEPRHLPRNVAIERKRRQYQLQSIRECLENLRVQPKQIVPSHVVQALTVEEKFGLYTTVNYLPLELFDDQEFDSRSPESWLNHGVMEGVRHPIPAVAFVPVYMKPLVHPSSPDYLNHVYEWTDVAVTNYTPDDELWHVLTLDGFQRTFAIPRIRLMFKAEDPVVFAHRIKAALELRNQAENSIRYEFYLDCMLLTGTHELDEVCMSYIYKSATRDRASRVQNREIFEKLEFEVRLNHKRALGEIQFRYSAEKQPDVYQFLNLTKREVPRVPITGRVATNMADFKNMREYFRWMSIWVIPETYRGMSIVHKYCMEAAVMSLFTSSYGKHVTLKEFETVQSRTTDNVIVFLKMTWISNISRNIRMCLGDIGKGWFNVNEKHPNIYDTAKLVRFMEVVKYRMQHALRLLVENSTHLFVNLVETPCQCCLHLNSDYVWESNFVDSPFKPQVQPIFGLLLKMDPLCGAFYSTDPRLFPSVLLSLYDSAIKLTHGVNQVHPSLLKHLKFPSDLYLSSVGLLDKDVCDLRERMLKGYEKAIIPLLAYAETYSVHMELYTLDVTTYIGGYLEEQHSAVEYKDTISHHFKMRDNLEVTLPSSIVIGPFFVNTEPLKTFLINKRQEIAGKLLDQFAAIMKGNIEEIIQEYKFFNARLLERATSIENIYEIRDWMETIPMTVKGWEEATKKYLLEYDVLDYFWYSLPQEDFENKWDCIGWPYRLAQQIERAQANLDEEFDKYLKIQMIDESVLQEKIENFTVIVTQLSGQKDFNRVHEIALEIKRLWKAMKEAQEHGQMLNQRQKLFLMPVTPYDTLTKLIKEFEPYRNLWVTASEWLKWHEIWMDNPLVNVDGEAIEGIVSDMYKTMIKSVKLFVEIEAVQSVALEIKKQIESFKPMIPLIQTLRNPGMRQRHWDAFKAETGIVVNWTPTITFNDFIALGIQNYSDVISKIGDNAGKEYAIESVLDKMVREWDHNFMELTLYKTTGTYIMKVADDILQLLDDHIVMTQQLSFSPFKGPFEERIDNWEEKLKTCSECLEEWMEVQRQWMYLEPIFASPDITQQLPTESKKYSTMERTWRRIMKNACDCPSIILTCSDKKLLESLKECNHLLEVVQKGLTNYLEMKRSVFPRLYFLSDDELLEILSQARNPLAVQPHLRKCFENIARLTFEDDLKISQMWSAEDEGIDLRPSLYPTGNVECWLVILEESMKNTVRTTYGDSLETLFVMERKEWVLMWPGQIVIAGCQTYWTNGVEDALSKGDLAAFFDVVLENLDQLRGLVRGSLTYLHREILSALIVIEVHARDVTQNLVDSNVTNVNDFDWISQLRYYWVEQELKVRAVNAEFQYGYEYLGNSGRLVITPLTDRCYLTLTGALHLKFGGAPAGPAGTGKTETTKDLAKAMAIQCVVFNCSDQLDFMAMGKFFKGLASSGAWACFDEFNRIDIEVLSVVAQQIMTIQKAQQAKMDSFIFEGVEIALKQSCAVFITMNPGYAGRTELPDNLKALFRPVSMMVPNYGLIAEISLFSFGFSNAKQLANKITTTFKLSSEQLSSQDHYDFGMRAVKTVIAVAGNLKRENPDMDERQIILRALLAVNVPKFLKDDLKLFYGIVSDLFPKMKEEAVDYGLLEEFIRKMIIKHGLEDVDEYVIKVIQLYETTVVRHGLMLVGPTGSGKTKCYEVLKDAMTVLRGKPTPGGYPFQPVHTYVLNPKSITMGQLYGEFDLQTHEWTDGILPSLVRIGCSATDKDKRWYVFDGPVDAVWIENMNTVLDDNKKLCLSSGEIIKLRDTQTMIFEVADLAVASPATVSRCGMVYLEPGILGLQPYLNCWIRRLPQLAVEFASQFNELFEIYLLPAVELLRSKLREILVSVDSAIVTSFLHLMDFRLGPLAGKDNKPPPAAQFLKLIPDLIVPWFVWCLTWTIGATCDNYGRMAFNNWLRNLMDEHDHGPKFPSEGLVYDYRLHDGGFTDPTDDNEPMPPTWHNWMENAEPCKITNDTKYSDIEVPTIDNIRNAELVGIILNNEKNVLCVGPTGTGKTLTVVGKLGRNMPKKFICDFINFSARTTSNQTQDLIDSKLDRRRKGIFGPPVLKRQVFFIDDFNMPALEVYGAQPPIELIRQWMDFHGWYDRRNIGEFRTLIDINFAAAMGPPGGGRNPITARLLRHFHYLAFTELEDSSKITIFGTILKFWIDRTQNLNPYFEPLLLGSLEVYSTILRELLPTPAKTHYTFNLRDLSKVIQGVLMMTPEPLSSLRNLLILWYHECCRVFQDRLVNEQDRVWFDNLLKTIVSTNFKMEAEFIGTETILFGDFLDPTSDSRVYCHITNMEMLSNVLDHYLSEYNAQSTRPMKLVLFLDAISHVCRIARIIRQPMGNALLLGMGGSGRQSLTRLSTHMADFISFQIELSKTYGNSEWREDVKTLMLKAGLHKRETVFLFSDTQIKSESFLEDLNNILNSGDVPNIYQVEELDKIYQGMKGIVTEMGMPATKSNLYSVYQKQVRANLHTVLTMSPIGEIFRARLRQFPALVNCCTIDWFSAWPNSALQSVALQFLEEIEELEVTHEMLNGIVVVCQFMHASVVDASDLFLQELSRHNYVTPTSYLELLSSYTNLMNTKKGSLTEGVGRLKTGLDKLQTTTAEVNVLQEELEVMKPLLEVAAREAEIMIAQIAADTEVAEQTKAIVEKQEEEATKKKIVTQTIAEDAQKDLDEALPALLAAEQSLKALNKNDITEVRAMKKPPIGVIYVIEAICICKGIKPLKVAGAKLGEKVNDYWEPGRNMLSDPGAFMSSLLNFDKESITEAMITQLKPYVDNPTFTPQKIAQASKACMSLCTWVHAMYKFYFVNLIVAPKKAALALAKDELDVTERVLATAKENMRLVQMGLDALSEQLNAKMQFKEEKEKNITLCQERMNRAIRLIGGLAGEKDRWIQTIADIEASTVNVTGDILICSGAVAYLTPFTDKYRRGLFSEWLSVLKEQKVPHSQKCDPVTTLGEPVVIRLWQLDGLPRDYLSTENAVLVSCSKRWPLFIDPQGQANKWVKTMGKSKGISVCKQADRDLIRTLESAIRFGKPVLIENVGTELDPALDPVLLRQLFKQGNNWVVKLGDVIVPYNNEFELYITTKLPNPHYTPEVSIKVLLVNFTLVPSGLQDQLLGLVVAQERPDLEELRSQLVISNAQMKAELKDIQDRILHKLSISEGSPVDDIEFIITLEASKIKSDDIKSKVEAAEITQIDIDHTRAQYIPVAIRGQILCFCVMDLSNVDPMYQYSLEWFVNIFIGSMAETEKSDDINQRVEIVNQYLTFSLYSNVCRSLFEKHKLLFAFLLCIRILLDEKKVDPHEWHFFLAGGSPLRDAPNPAPEWISLKAWNEIMAMENLSSFGEFVRAFPHQLSHYKKVFESLEPHREELPAPFNKSLDDFQKLFVLKGLRPDKVTNGMQDFITSHLGRRFVEPQTTDLSAMFKESSSIIPLIFVLSTGTDPAADLYKFADRMKMAKRLFSISLGQGQGPRAEKMMTDALDVGSWVFFQNCHLAPSWMPRLERLVETLNPDQVHREFRLWLTSTPSPQFPVSILQNSAKMTVEPPRGVKANMLRAYLNQVSDLLDFFHSEHEKVATFKWLLFSLCLFHGVLLERRKFGPLGFNIPYEFTDGDLKICISQLHMFLLEYSEIPFKVLVYTAGHINYGGRVTDDWDRRCLMNVLAEYYNPDVVTDEHVFDETGAYRQLSAEAPISEYLDYIKRLPLNDEPQLFGLHSNADISCAQAYTYTCLNTLLLLQPKQVGGAAASQEEVTSNAATGILDILPKEFDLAYISEQ</sequence>
<dbReference type="GO" id="GO:0005874">
    <property type="term" value="C:microtubule"/>
    <property type="evidence" value="ECO:0007669"/>
    <property type="project" value="UniProtKB-KW"/>
</dbReference>
<keyword evidence="8" id="KW-0067">ATP-binding</keyword>
<protein>
    <recommendedName>
        <fullName evidence="28">Dynein heavy chain 1, axonemal</fullName>
    </recommendedName>
</protein>
<dbReference type="InterPro" id="IPR035699">
    <property type="entry name" value="AAA_6"/>
</dbReference>
<dbReference type="Pfam" id="PF12775">
    <property type="entry name" value="AAA_7"/>
    <property type="match status" value="1"/>
</dbReference>
<keyword evidence="7" id="KW-0547">Nucleotide-binding</keyword>
<evidence type="ECO:0000256" key="4">
    <source>
        <dbReference type="ARBA" id="ARBA00022490"/>
    </source>
</evidence>
<dbReference type="InterPro" id="IPR043157">
    <property type="entry name" value="Dynein_AAA1S"/>
</dbReference>
<dbReference type="FunFam" id="1.20.920.30:FF:000005">
    <property type="entry name" value="Dynein, axonemal, heavy chain 2"/>
    <property type="match status" value="1"/>
</dbReference>
<dbReference type="FunFam" id="3.40.50.300:FF:002141">
    <property type="entry name" value="Dynein heavy chain"/>
    <property type="match status" value="1"/>
</dbReference>
<evidence type="ECO:0000256" key="15">
    <source>
        <dbReference type="ARBA" id="ARBA00023273"/>
    </source>
</evidence>
<dbReference type="Gene3D" id="1.10.287.2620">
    <property type="match status" value="1"/>
</dbReference>
<evidence type="ECO:0000259" key="23">
    <source>
        <dbReference type="Pfam" id="PF17852"/>
    </source>
</evidence>
<dbReference type="GO" id="GO:0045505">
    <property type="term" value="F:dynein intermediate chain binding"/>
    <property type="evidence" value="ECO:0007669"/>
    <property type="project" value="InterPro"/>
</dbReference>
<dbReference type="Gene3D" id="1.10.472.130">
    <property type="match status" value="1"/>
</dbReference>
<dbReference type="GO" id="GO:0007018">
    <property type="term" value="P:microtubule-based movement"/>
    <property type="evidence" value="ECO:0007669"/>
    <property type="project" value="InterPro"/>
</dbReference>
<dbReference type="GO" id="GO:0005524">
    <property type="term" value="F:ATP binding"/>
    <property type="evidence" value="ECO:0007669"/>
    <property type="project" value="UniProtKB-KW"/>
</dbReference>
<keyword evidence="12" id="KW-0969">Cilium</keyword>
<evidence type="ECO:0000256" key="1">
    <source>
        <dbReference type="ARBA" id="ARBA00004230"/>
    </source>
</evidence>
<dbReference type="Pfam" id="PF12781">
    <property type="entry name" value="AAA_9"/>
    <property type="match status" value="1"/>
</dbReference>
<dbReference type="FunFam" id="3.40.50.300:FF:001328">
    <property type="entry name" value="Dynein heavy chain 6, axonemal"/>
    <property type="match status" value="1"/>
</dbReference>
<dbReference type="Pfam" id="PF17857">
    <property type="entry name" value="AAA_lid_1"/>
    <property type="match status" value="1"/>
</dbReference>
<feature type="domain" description="Dynein heavy chain 3 AAA+ lid" evidence="24">
    <location>
        <begin position="2196"/>
        <end position="2276"/>
    </location>
</feature>
<evidence type="ECO:0000259" key="24">
    <source>
        <dbReference type="Pfam" id="PF17857"/>
    </source>
</evidence>
<evidence type="ECO:0000256" key="13">
    <source>
        <dbReference type="ARBA" id="ARBA00023175"/>
    </source>
</evidence>
<dbReference type="InterPro" id="IPR026983">
    <property type="entry name" value="DHC"/>
</dbReference>